<sequence length="246" mass="27401">MLVLISASCSAWASGLDIVVFNVAPFIITKEGQEPGGGVVEYYKQFILPKLAVEAHWKTANVARVIAELKSKSAQMIPLLARTKEREGFLLFADTPYILFDPTIVVLEKSALKKVDAQSDLYGLNIGWSLNGVYPDFLKHPQIKIIEATMLDWESSNMKLLASGRLDAVYFSSSATALYFAKWANVPVRILALPTPHIKLYAAFALGQESLRDRYNAIARQAFAEHNFDTFMKEYIRQIKIPAGGL</sequence>
<dbReference type="SUPFAM" id="SSF53850">
    <property type="entry name" value="Periplasmic binding protein-like II"/>
    <property type="match status" value="1"/>
</dbReference>
<protein>
    <submittedName>
        <fullName evidence="2">Transporter substrate-binding domain-containing protein</fullName>
    </submittedName>
</protein>
<reference evidence="2 3" key="1">
    <citation type="submission" date="2020-03" db="EMBL/GenBank/DDBJ databases">
        <title>Draft genome sequence of environmentally isolated violet-colored cultures.</title>
        <authorList>
            <person name="Wilson H.S."/>
        </authorList>
    </citation>
    <scope>NUCLEOTIDE SEQUENCE [LARGE SCALE GENOMIC DNA]</scope>
    <source>
        <strain evidence="2 3">HSC-16F04</strain>
    </source>
</reference>
<evidence type="ECO:0000259" key="1">
    <source>
        <dbReference type="Pfam" id="PF00497"/>
    </source>
</evidence>
<comment type="caution">
    <text evidence="2">The sequence shown here is derived from an EMBL/GenBank/DDBJ whole genome shotgun (WGS) entry which is preliminary data.</text>
</comment>
<organism evidence="2 3">
    <name type="scientific">Iodobacter violaceini</name>
    <dbReference type="NCBI Taxonomy" id="3044271"/>
    <lineage>
        <taxon>Bacteria</taxon>
        <taxon>Pseudomonadati</taxon>
        <taxon>Pseudomonadota</taxon>
        <taxon>Betaproteobacteria</taxon>
        <taxon>Neisseriales</taxon>
        <taxon>Chitinibacteraceae</taxon>
        <taxon>Iodobacter</taxon>
    </lineage>
</organism>
<proteinExistence type="predicted"/>
<dbReference type="Proteomes" id="UP000712570">
    <property type="component" value="Unassembled WGS sequence"/>
</dbReference>
<dbReference type="Pfam" id="PF00497">
    <property type="entry name" value="SBP_bac_3"/>
    <property type="match status" value="1"/>
</dbReference>
<evidence type="ECO:0000313" key="3">
    <source>
        <dbReference type="Proteomes" id="UP000712570"/>
    </source>
</evidence>
<keyword evidence="3" id="KW-1185">Reference proteome</keyword>
<gene>
    <name evidence="2" type="ORF">HA050_00705</name>
</gene>
<accession>A0ABX0KM32</accession>
<dbReference type="InterPro" id="IPR001638">
    <property type="entry name" value="Solute-binding_3/MltF_N"/>
</dbReference>
<dbReference type="Gene3D" id="3.40.190.10">
    <property type="entry name" value="Periplasmic binding protein-like II"/>
    <property type="match status" value="2"/>
</dbReference>
<evidence type="ECO:0000313" key="2">
    <source>
        <dbReference type="EMBL" id="NHQ84636.1"/>
    </source>
</evidence>
<feature type="domain" description="Solute-binding protein family 3/N-terminal" evidence="1">
    <location>
        <begin position="23"/>
        <end position="237"/>
    </location>
</feature>
<dbReference type="RefSeq" id="WP_166820814.1">
    <property type="nucleotide sequence ID" value="NZ_JAAOLX010000001.1"/>
</dbReference>
<dbReference type="EMBL" id="JAAOLX010000001">
    <property type="protein sequence ID" value="NHQ84636.1"/>
    <property type="molecule type" value="Genomic_DNA"/>
</dbReference>
<name>A0ABX0KM32_9NEIS</name>